<evidence type="ECO:0000256" key="1">
    <source>
        <dbReference type="SAM" id="MobiDB-lite"/>
    </source>
</evidence>
<protein>
    <submittedName>
        <fullName evidence="2">DivIVA domain-containing protein</fullName>
    </submittedName>
</protein>
<sequence length="265" mass="26696">MARYSSGGDTRRGLGAMGLAIGAFLLLGGGCAAADSESPRCGGESMKPGDACVGGGAYDGYEEKREQAGQASYWLLRVGGGLVLAGGTALAVGPVADAAGSLRSAARRRSRARPAPPSPASPSPLGPAPAATRRPVRPSPAARPAPRPAARTTVRTTANPNPATRPARGPVRPAPPRTPTLQEQLAGELAGVRFPASRLQPGYDQAEVDAFLARIRAGLLGTGPAVSPARIGGAVFGTAGHRQAGYDRHAVTAFLTALAGSLRTG</sequence>
<organism evidence="2 3">
    <name type="scientific">Streptomyces cremeus</name>
    <dbReference type="NCBI Taxonomy" id="66881"/>
    <lineage>
        <taxon>Bacteria</taxon>
        <taxon>Bacillati</taxon>
        <taxon>Actinomycetota</taxon>
        <taxon>Actinomycetes</taxon>
        <taxon>Kitasatosporales</taxon>
        <taxon>Streptomycetaceae</taxon>
        <taxon>Streptomyces</taxon>
    </lineage>
</organism>
<dbReference type="PROSITE" id="PS51257">
    <property type="entry name" value="PROKAR_LIPOPROTEIN"/>
    <property type="match status" value="1"/>
</dbReference>
<keyword evidence="3" id="KW-1185">Reference proteome</keyword>
<feature type="compositionally biased region" description="Pro residues" evidence="1">
    <location>
        <begin position="114"/>
        <end position="127"/>
    </location>
</feature>
<evidence type="ECO:0000313" key="3">
    <source>
        <dbReference type="Proteomes" id="UP001589718"/>
    </source>
</evidence>
<name>A0ABV5P7Z0_STRCM</name>
<evidence type="ECO:0000313" key="2">
    <source>
        <dbReference type="EMBL" id="MFB9519239.1"/>
    </source>
</evidence>
<comment type="caution">
    <text evidence="2">The sequence shown here is derived from an EMBL/GenBank/DDBJ whole genome shotgun (WGS) entry which is preliminary data.</text>
</comment>
<feature type="region of interest" description="Disordered" evidence="1">
    <location>
        <begin position="103"/>
        <end position="178"/>
    </location>
</feature>
<gene>
    <name evidence="2" type="ORF">ACFFTU_04630</name>
</gene>
<dbReference type="RefSeq" id="WP_345225698.1">
    <property type="nucleotide sequence ID" value="NZ_BAAAXE010000013.1"/>
</dbReference>
<accession>A0ABV5P7Z0</accession>
<feature type="compositionally biased region" description="Pro residues" evidence="1">
    <location>
        <begin position="137"/>
        <end position="147"/>
    </location>
</feature>
<proteinExistence type="predicted"/>
<feature type="compositionally biased region" description="Low complexity" evidence="1">
    <location>
        <begin position="148"/>
        <end position="171"/>
    </location>
</feature>
<dbReference type="Proteomes" id="UP001589718">
    <property type="component" value="Unassembled WGS sequence"/>
</dbReference>
<reference evidence="2 3" key="1">
    <citation type="submission" date="2024-09" db="EMBL/GenBank/DDBJ databases">
        <authorList>
            <person name="Sun Q."/>
            <person name="Mori K."/>
        </authorList>
    </citation>
    <scope>NUCLEOTIDE SEQUENCE [LARGE SCALE GENOMIC DNA]</scope>
    <source>
        <strain evidence="2 3">JCM 4362</strain>
    </source>
</reference>
<dbReference type="EMBL" id="JBHMCR010000003">
    <property type="protein sequence ID" value="MFB9519239.1"/>
    <property type="molecule type" value="Genomic_DNA"/>
</dbReference>
<dbReference type="InterPro" id="IPR019933">
    <property type="entry name" value="DivIVA_domain"/>
</dbReference>
<dbReference type="NCBIfam" id="TIGR03544">
    <property type="entry name" value="DivI1A_domain"/>
    <property type="match status" value="1"/>
</dbReference>